<reference evidence="3" key="1">
    <citation type="submission" date="2023-06" db="EMBL/GenBank/DDBJ databases">
        <title>Black Yeasts Isolated from many extreme environments.</title>
        <authorList>
            <person name="Coleine C."/>
            <person name="Stajich J.E."/>
            <person name="Selbmann L."/>
        </authorList>
    </citation>
    <scope>NUCLEOTIDE SEQUENCE</scope>
    <source>
        <strain evidence="3">CCFEE 5200</strain>
    </source>
</reference>
<dbReference type="PANTHER" id="PTHR20883:SF48">
    <property type="entry name" value="ECTOINE DIOXYGENASE"/>
    <property type="match status" value="1"/>
</dbReference>
<evidence type="ECO:0000313" key="3">
    <source>
        <dbReference type="EMBL" id="KAK0983091.1"/>
    </source>
</evidence>
<name>A0AAN6QS17_9PEZI</name>
<evidence type="ECO:0000256" key="1">
    <source>
        <dbReference type="ARBA" id="ARBA00001962"/>
    </source>
</evidence>
<comment type="cofactor">
    <cofactor evidence="1">
        <name>Fe cation</name>
        <dbReference type="ChEBI" id="CHEBI:24875"/>
    </cofactor>
</comment>
<dbReference type="Gene3D" id="2.60.120.620">
    <property type="entry name" value="q2cbj1_9rhob like domain"/>
    <property type="match status" value="1"/>
</dbReference>
<keyword evidence="4" id="KW-1185">Reference proteome</keyword>
<dbReference type="Pfam" id="PF05721">
    <property type="entry name" value="PhyH"/>
    <property type="match status" value="1"/>
</dbReference>
<dbReference type="GO" id="GO:0016491">
    <property type="term" value="F:oxidoreductase activity"/>
    <property type="evidence" value="ECO:0007669"/>
    <property type="project" value="UniProtKB-ARBA"/>
</dbReference>
<dbReference type="AlphaFoldDB" id="A0AAN6QS17"/>
<dbReference type="SUPFAM" id="SSF51197">
    <property type="entry name" value="Clavaminate synthase-like"/>
    <property type="match status" value="1"/>
</dbReference>
<dbReference type="GO" id="GO:0046872">
    <property type="term" value="F:metal ion binding"/>
    <property type="evidence" value="ECO:0007669"/>
    <property type="project" value="UniProtKB-ARBA"/>
</dbReference>
<dbReference type="InterPro" id="IPR008775">
    <property type="entry name" value="Phytyl_CoA_dOase-like"/>
</dbReference>
<evidence type="ECO:0000313" key="4">
    <source>
        <dbReference type="Proteomes" id="UP001175353"/>
    </source>
</evidence>
<dbReference type="PANTHER" id="PTHR20883">
    <property type="entry name" value="PHYTANOYL-COA DIOXYGENASE DOMAIN CONTAINING 1"/>
    <property type="match status" value="1"/>
</dbReference>
<evidence type="ECO:0000256" key="2">
    <source>
        <dbReference type="ARBA" id="ARBA00005830"/>
    </source>
</evidence>
<gene>
    <name evidence="3" type="ORF">LTR91_011323</name>
</gene>
<organism evidence="3 4">
    <name type="scientific">Friedmanniomyces endolithicus</name>
    <dbReference type="NCBI Taxonomy" id="329885"/>
    <lineage>
        <taxon>Eukaryota</taxon>
        <taxon>Fungi</taxon>
        <taxon>Dikarya</taxon>
        <taxon>Ascomycota</taxon>
        <taxon>Pezizomycotina</taxon>
        <taxon>Dothideomycetes</taxon>
        <taxon>Dothideomycetidae</taxon>
        <taxon>Mycosphaerellales</taxon>
        <taxon>Teratosphaeriaceae</taxon>
        <taxon>Friedmanniomyces</taxon>
    </lineage>
</organism>
<dbReference type="EMBL" id="JAUJLE010000103">
    <property type="protein sequence ID" value="KAK0983091.1"/>
    <property type="molecule type" value="Genomic_DNA"/>
</dbReference>
<dbReference type="Proteomes" id="UP001175353">
    <property type="component" value="Unassembled WGS sequence"/>
</dbReference>
<protein>
    <submittedName>
        <fullName evidence="3">Uncharacterized protein</fullName>
    </submittedName>
</protein>
<proteinExistence type="inferred from homology"/>
<sequence>MDRHLTEAEKMSFDEEGYLIIRDLLHSRETSELQQWAQEIHDAPVNANSTLMPYEEIDAHGRHILCRTENFANSHAELNSLLRGEKLLSVLRDLSGEDMLLFKEKINYKLAGAGGDAAHIDSSAYTHVKKIKHLAVNIAVDSMTPSNGGLEIVKGSHKMHVPIAADNCIEPAWIVSQAWIPVELAAGDALILGSSLARRISCEYEPTGPEGVVCDVQLCWRRRPARRVLCETEGGVATYSFAEGWRDVRGWCAEVWVW</sequence>
<comment type="caution">
    <text evidence="3">The sequence shown here is derived from an EMBL/GenBank/DDBJ whole genome shotgun (WGS) entry which is preliminary data.</text>
</comment>
<comment type="similarity">
    <text evidence="2">Belongs to the PhyH family.</text>
</comment>
<accession>A0AAN6QS17</accession>